<reference evidence="1" key="1">
    <citation type="submission" date="2020-03" db="EMBL/GenBank/DDBJ databases">
        <title>The deep terrestrial virosphere.</title>
        <authorList>
            <person name="Holmfeldt K."/>
            <person name="Nilsson E."/>
            <person name="Simone D."/>
            <person name="Lopez-Fernandez M."/>
            <person name="Wu X."/>
            <person name="de Brujin I."/>
            <person name="Lundin D."/>
            <person name="Andersson A."/>
            <person name="Bertilsson S."/>
            <person name="Dopson M."/>
        </authorList>
    </citation>
    <scope>NUCLEOTIDE SEQUENCE</scope>
    <source>
        <strain evidence="1">TM448A00111</strain>
        <strain evidence="2">TM448B00196</strain>
    </source>
</reference>
<evidence type="ECO:0000313" key="1">
    <source>
        <dbReference type="EMBL" id="QJA44564.1"/>
    </source>
</evidence>
<dbReference type="EMBL" id="MT144598">
    <property type="protein sequence ID" value="QJH94280.1"/>
    <property type="molecule type" value="Genomic_DNA"/>
</dbReference>
<sequence>MSDRSYNHYWAKDVVSEMHHDYRDDLAVDWVLRWMARYGRDPEENSVTSMSDEMLAEFQAYIAKRNLTSATPDRFRRDTTSAIPLQSSMFADDLSPSGGR</sequence>
<organism evidence="1">
    <name type="scientific">viral metagenome</name>
    <dbReference type="NCBI Taxonomy" id="1070528"/>
    <lineage>
        <taxon>unclassified sequences</taxon>
        <taxon>metagenomes</taxon>
        <taxon>organismal metagenomes</taxon>
    </lineage>
</organism>
<evidence type="ECO:0000313" key="2">
    <source>
        <dbReference type="EMBL" id="QJH94280.1"/>
    </source>
</evidence>
<dbReference type="EMBL" id="MT143977">
    <property type="protein sequence ID" value="QJA44564.1"/>
    <property type="molecule type" value="Genomic_DNA"/>
</dbReference>
<dbReference type="AlphaFoldDB" id="A0A6H1ZAH7"/>
<proteinExistence type="predicted"/>
<accession>A0A6H1ZAH7</accession>
<name>A0A6H1ZAH7_9ZZZZ</name>
<protein>
    <submittedName>
        <fullName evidence="1">Uncharacterized protein</fullName>
    </submittedName>
</protein>
<gene>
    <name evidence="1" type="ORF">TM448A00111_0067</name>
    <name evidence="2" type="ORF">TM448B00196_0067</name>
</gene>